<sequence>MESLLLDSSMNRFFKSYPKIKEYFIIYDDDAPSHLFINHNQKNSHPQKKEFYDLTFEGDILVLRSRYPTFPIVKSSTFYRITENELNSHDVHFIRVVRDSVKVRLYGPGDVRGNETRAGFPARYKGNLDSLAQKIAKELRTDGYGYAIDSVLVYQARVERNGSFVKMSRIVGKVSPFSKILEKAFPLQQWFRPGPVDTAIWKAAIIYTSGAPISTNVRMYAKLNKDGTVTLKTSPRLIAYRDNYE</sequence>
<proteinExistence type="predicted"/>
<protein>
    <submittedName>
        <fullName evidence="1">Uncharacterized protein</fullName>
    </submittedName>
</protein>
<name>A0ABW5KLB7_9SPHI</name>
<evidence type="ECO:0000313" key="1">
    <source>
        <dbReference type="EMBL" id="MFD2549761.1"/>
    </source>
</evidence>
<evidence type="ECO:0000313" key="2">
    <source>
        <dbReference type="Proteomes" id="UP001597545"/>
    </source>
</evidence>
<reference evidence="2" key="1">
    <citation type="journal article" date="2019" name="Int. J. Syst. Evol. Microbiol.">
        <title>The Global Catalogue of Microorganisms (GCM) 10K type strain sequencing project: providing services to taxonomists for standard genome sequencing and annotation.</title>
        <authorList>
            <consortium name="The Broad Institute Genomics Platform"/>
            <consortium name="The Broad Institute Genome Sequencing Center for Infectious Disease"/>
            <person name="Wu L."/>
            <person name="Ma J."/>
        </authorList>
    </citation>
    <scope>NUCLEOTIDE SEQUENCE [LARGE SCALE GENOMIC DNA]</scope>
    <source>
        <strain evidence="2">KCTC 42662</strain>
    </source>
</reference>
<dbReference type="Proteomes" id="UP001597545">
    <property type="component" value="Unassembled WGS sequence"/>
</dbReference>
<dbReference type="RefSeq" id="WP_380906078.1">
    <property type="nucleotide sequence ID" value="NZ_JBHUEG010000019.1"/>
</dbReference>
<gene>
    <name evidence="1" type="ORF">ACFSR5_19105</name>
</gene>
<comment type="caution">
    <text evidence="1">The sequence shown here is derived from an EMBL/GenBank/DDBJ whole genome shotgun (WGS) entry which is preliminary data.</text>
</comment>
<keyword evidence="2" id="KW-1185">Reference proteome</keyword>
<accession>A0ABW5KLB7</accession>
<organism evidence="1 2">
    <name type="scientific">Sphingobacterium suaedae</name>
    <dbReference type="NCBI Taxonomy" id="1686402"/>
    <lineage>
        <taxon>Bacteria</taxon>
        <taxon>Pseudomonadati</taxon>
        <taxon>Bacteroidota</taxon>
        <taxon>Sphingobacteriia</taxon>
        <taxon>Sphingobacteriales</taxon>
        <taxon>Sphingobacteriaceae</taxon>
        <taxon>Sphingobacterium</taxon>
    </lineage>
</organism>
<dbReference type="EMBL" id="JBHULR010000020">
    <property type="protein sequence ID" value="MFD2549761.1"/>
    <property type="molecule type" value="Genomic_DNA"/>
</dbReference>